<keyword evidence="1" id="KW-0732">Signal</keyword>
<accession>A0A9W7L9N1</accession>
<name>A0A9W7L9N1_9STRA</name>
<feature type="signal peptide" evidence="1">
    <location>
        <begin position="1"/>
        <end position="21"/>
    </location>
</feature>
<proteinExistence type="predicted"/>
<evidence type="ECO:0000256" key="1">
    <source>
        <dbReference type="SAM" id="SignalP"/>
    </source>
</evidence>
<dbReference type="OrthoDB" id="206761at2759"/>
<evidence type="ECO:0000313" key="3">
    <source>
        <dbReference type="Proteomes" id="UP001165065"/>
    </source>
</evidence>
<reference evidence="3" key="1">
    <citation type="journal article" date="2023" name="Commun. Biol.">
        <title>Genome analysis of Parmales, the sister group of diatoms, reveals the evolutionary specialization of diatoms from phago-mixotrophs to photoautotrophs.</title>
        <authorList>
            <person name="Ban H."/>
            <person name="Sato S."/>
            <person name="Yoshikawa S."/>
            <person name="Yamada K."/>
            <person name="Nakamura Y."/>
            <person name="Ichinomiya M."/>
            <person name="Sato N."/>
            <person name="Blanc-Mathieu R."/>
            <person name="Endo H."/>
            <person name="Kuwata A."/>
            <person name="Ogata H."/>
        </authorList>
    </citation>
    <scope>NUCLEOTIDE SEQUENCE [LARGE SCALE GENOMIC DNA]</scope>
</reference>
<gene>
    <name evidence="2" type="ORF">TrCOL_g11551</name>
</gene>
<organism evidence="2 3">
    <name type="scientific">Triparma columacea</name>
    <dbReference type="NCBI Taxonomy" id="722753"/>
    <lineage>
        <taxon>Eukaryota</taxon>
        <taxon>Sar</taxon>
        <taxon>Stramenopiles</taxon>
        <taxon>Ochrophyta</taxon>
        <taxon>Bolidophyceae</taxon>
        <taxon>Parmales</taxon>
        <taxon>Triparmaceae</taxon>
        <taxon>Triparma</taxon>
    </lineage>
</organism>
<keyword evidence="3" id="KW-1185">Reference proteome</keyword>
<comment type="caution">
    <text evidence="2">The sequence shown here is derived from an EMBL/GenBank/DDBJ whole genome shotgun (WGS) entry which is preliminary data.</text>
</comment>
<protein>
    <submittedName>
        <fullName evidence="2">Uncharacterized protein</fullName>
    </submittedName>
</protein>
<feature type="chain" id="PRO_5040861265" evidence="1">
    <location>
        <begin position="22"/>
        <end position="208"/>
    </location>
</feature>
<dbReference type="Proteomes" id="UP001165065">
    <property type="component" value="Unassembled WGS sequence"/>
</dbReference>
<evidence type="ECO:0000313" key="2">
    <source>
        <dbReference type="EMBL" id="GMI40268.1"/>
    </source>
</evidence>
<sequence length="208" mass="22411">MTIVNRICVLLILFFAAPILPLSPSYTRRTVLISLSSPLVAGVVAPASAKTGTVASQQFATSSPSTKITKVSPQVAYDGIKQAREELKGATKYLKTSDYPGMLSYLKTSAPSLSSFESNALSLLSSKSLDESSKKEIGTIRRYGVGADVMIMYGGLLNELSGGAEGGQEFELDDEEVRKVDRREVEKYLLRTAESLDEIIAICKSNGM</sequence>
<dbReference type="EMBL" id="BRYA01001193">
    <property type="protein sequence ID" value="GMI40268.1"/>
    <property type="molecule type" value="Genomic_DNA"/>
</dbReference>
<dbReference type="AlphaFoldDB" id="A0A9W7L9N1"/>